<evidence type="ECO:0000313" key="2">
    <source>
        <dbReference type="EMBL" id="NJC28015.1"/>
    </source>
</evidence>
<dbReference type="PANTHER" id="PTHR38037">
    <property type="entry name" value="ZN_PROTEASE DOMAIN-CONTAINING PROTEIN"/>
    <property type="match status" value="1"/>
</dbReference>
<feature type="domain" description="Retropepsin-like aspartic endopeptidase" evidence="1">
    <location>
        <begin position="8"/>
        <end position="142"/>
    </location>
</feature>
<keyword evidence="3" id="KW-1185">Reference proteome</keyword>
<gene>
    <name evidence="2" type="ORF">GGR27_003534</name>
</gene>
<accession>A0ABX0XFB8</accession>
<dbReference type="InterPro" id="IPR021109">
    <property type="entry name" value="Peptidase_aspartic_dom_sf"/>
</dbReference>
<proteinExistence type="predicted"/>
<evidence type="ECO:0000259" key="1">
    <source>
        <dbReference type="Pfam" id="PF05618"/>
    </source>
</evidence>
<dbReference type="RefSeq" id="WP_168039654.1">
    <property type="nucleotide sequence ID" value="NZ_JAATJH010000007.1"/>
</dbReference>
<dbReference type="Proteomes" id="UP000770785">
    <property type="component" value="Unassembled WGS sequence"/>
</dbReference>
<name>A0ABX0XFB8_9BACT</name>
<dbReference type="Pfam" id="PF05618">
    <property type="entry name" value="Zn_protease"/>
    <property type="match status" value="1"/>
</dbReference>
<dbReference type="PANTHER" id="PTHR38037:SF2">
    <property type="entry name" value="ATP-DEPENDENT ZINC PROTEASE DOMAIN-CONTAINING PROTEIN-RELATED"/>
    <property type="match status" value="1"/>
</dbReference>
<dbReference type="EMBL" id="JAATJH010000007">
    <property type="protein sequence ID" value="NJC28015.1"/>
    <property type="molecule type" value="Genomic_DNA"/>
</dbReference>
<reference evidence="2 3" key="1">
    <citation type="submission" date="2020-03" db="EMBL/GenBank/DDBJ databases">
        <title>Genomic Encyclopedia of Type Strains, Phase IV (KMG-IV): sequencing the most valuable type-strain genomes for metagenomic binning, comparative biology and taxonomic classification.</title>
        <authorList>
            <person name="Goeker M."/>
        </authorList>
    </citation>
    <scope>NUCLEOTIDE SEQUENCE [LARGE SCALE GENOMIC DNA]</scope>
    <source>
        <strain evidence="2 3">DSM 105096</strain>
    </source>
</reference>
<dbReference type="Gene3D" id="2.40.70.10">
    <property type="entry name" value="Acid Proteases"/>
    <property type="match status" value="1"/>
</dbReference>
<dbReference type="InterPro" id="IPR008503">
    <property type="entry name" value="Asp_endopeptidase"/>
</dbReference>
<sequence length="153" mass="17431">MTEKTTIGRTDKADFPELDLQDIDLKIDTGAYTSAIHCKDIETKEQDGKTVLTFKLLDDSHSQYDGKEFATEHFKEKSIKSSNGSSEERYVVQTDIRLFGVTYPIQLSLSDRGEMRFPILIGRRFLKGKFIVDAARRNLSHKKKLATAKKQAK</sequence>
<organism evidence="2 3">
    <name type="scientific">Neolewinella antarctica</name>
    <dbReference type="NCBI Taxonomy" id="442734"/>
    <lineage>
        <taxon>Bacteria</taxon>
        <taxon>Pseudomonadati</taxon>
        <taxon>Bacteroidota</taxon>
        <taxon>Saprospiria</taxon>
        <taxon>Saprospirales</taxon>
        <taxon>Lewinellaceae</taxon>
        <taxon>Neolewinella</taxon>
    </lineage>
</organism>
<protein>
    <recommendedName>
        <fullName evidence="1">Retropepsin-like aspartic endopeptidase domain-containing protein</fullName>
    </recommendedName>
</protein>
<dbReference type="SUPFAM" id="SSF50630">
    <property type="entry name" value="Acid proteases"/>
    <property type="match status" value="1"/>
</dbReference>
<comment type="caution">
    <text evidence="2">The sequence shown here is derived from an EMBL/GenBank/DDBJ whole genome shotgun (WGS) entry which is preliminary data.</text>
</comment>
<evidence type="ECO:0000313" key="3">
    <source>
        <dbReference type="Proteomes" id="UP000770785"/>
    </source>
</evidence>